<reference evidence="14 15" key="1">
    <citation type="submission" date="2016-03" db="EMBL/GenBank/DDBJ databases">
        <title>Genome sequence of Rhodococcus kyotonensis KB10.</title>
        <authorList>
            <person name="Jeong H."/>
            <person name="Hong C.E."/>
            <person name="Jo S.H."/>
            <person name="Park J.M."/>
        </authorList>
    </citation>
    <scope>NUCLEOTIDE SEQUENCE [LARGE SCALE GENOMIC DNA]</scope>
    <source>
        <strain evidence="14 15">KB10</strain>
    </source>
</reference>
<evidence type="ECO:0000256" key="7">
    <source>
        <dbReference type="ARBA" id="ARBA00022917"/>
    </source>
</evidence>
<dbReference type="InterPro" id="IPR017958">
    <property type="entry name" value="Gln-tRNA_amidoTrfase_suB_CS"/>
</dbReference>
<accession>A0A177YAX2</accession>
<evidence type="ECO:0000256" key="9">
    <source>
        <dbReference type="ARBA" id="ARBA00047380"/>
    </source>
</evidence>
<dbReference type="Pfam" id="PF02637">
    <property type="entry name" value="GatB_Yqey"/>
    <property type="match status" value="1"/>
</dbReference>
<dbReference type="HAMAP" id="MF_00121">
    <property type="entry name" value="GatB"/>
    <property type="match status" value="1"/>
</dbReference>
<dbReference type="PANTHER" id="PTHR11659">
    <property type="entry name" value="GLUTAMYL-TRNA GLN AMIDOTRANSFERASE SUBUNIT B MITOCHONDRIAL AND PROKARYOTIC PET112-RELATED"/>
    <property type="match status" value="1"/>
</dbReference>
<evidence type="ECO:0000256" key="6">
    <source>
        <dbReference type="ARBA" id="ARBA00022840"/>
    </source>
</evidence>
<evidence type="ECO:0000259" key="13">
    <source>
        <dbReference type="SMART" id="SM00845"/>
    </source>
</evidence>
<dbReference type="InterPro" id="IPR003789">
    <property type="entry name" value="Asn/Gln_tRNA_amidoTrase-B-like"/>
</dbReference>
<proteinExistence type="inferred from homology"/>
<dbReference type="GO" id="GO:0005524">
    <property type="term" value="F:ATP binding"/>
    <property type="evidence" value="ECO:0007669"/>
    <property type="project" value="UniProtKB-KW"/>
</dbReference>
<evidence type="ECO:0000256" key="2">
    <source>
        <dbReference type="ARBA" id="ARBA00011123"/>
    </source>
</evidence>
<organism evidence="14 15">
    <name type="scientific">Rhodococcoides kyotonense</name>
    <dbReference type="NCBI Taxonomy" id="398843"/>
    <lineage>
        <taxon>Bacteria</taxon>
        <taxon>Bacillati</taxon>
        <taxon>Actinomycetota</taxon>
        <taxon>Actinomycetes</taxon>
        <taxon>Mycobacteriales</taxon>
        <taxon>Nocardiaceae</taxon>
        <taxon>Rhodococcoides</taxon>
    </lineage>
</organism>
<keyword evidence="4 11" id="KW-0436">Ligase</keyword>
<dbReference type="Proteomes" id="UP000077519">
    <property type="component" value="Unassembled WGS sequence"/>
</dbReference>
<dbReference type="NCBIfam" id="TIGR00133">
    <property type="entry name" value="gatB"/>
    <property type="match status" value="1"/>
</dbReference>
<dbReference type="NCBIfam" id="NF004014">
    <property type="entry name" value="PRK05477.1-4"/>
    <property type="match status" value="1"/>
</dbReference>
<dbReference type="InterPro" id="IPR014746">
    <property type="entry name" value="Gln_synth/guanido_kin_cat_dom"/>
</dbReference>
<evidence type="ECO:0000313" key="14">
    <source>
        <dbReference type="EMBL" id="OAK52676.1"/>
    </source>
</evidence>
<comment type="subunit">
    <text evidence="2 11">Heterotrimer of A, B and C subunits.</text>
</comment>
<name>A0A177YAX2_9NOCA</name>
<dbReference type="AlphaFoldDB" id="A0A177YAX2"/>
<keyword evidence="5 11" id="KW-0547">Nucleotide-binding</keyword>
<dbReference type="InterPro" id="IPR017959">
    <property type="entry name" value="Asn/Gln-tRNA_amidoTrfase_suB/E"/>
</dbReference>
<dbReference type="InterPro" id="IPR006075">
    <property type="entry name" value="Asn/Gln-tRNA_Trfase_suB/E_cat"/>
</dbReference>
<evidence type="ECO:0000256" key="5">
    <source>
        <dbReference type="ARBA" id="ARBA00022741"/>
    </source>
</evidence>
<keyword evidence="6 11" id="KW-0067">ATP-binding</keyword>
<dbReference type="RefSeq" id="WP_068428429.1">
    <property type="nucleotide sequence ID" value="NZ_LVHI01000023.1"/>
</dbReference>
<keyword evidence="14" id="KW-0808">Transferase</keyword>
<keyword evidence="15" id="KW-1185">Reference proteome</keyword>
<dbReference type="Pfam" id="PF02934">
    <property type="entry name" value="GatB_N"/>
    <property type="match status" value="1"/>
</dbReference>
<sequence length="501" mass="53597">MTAATVDLIDYDDVLTRFDPVLGMEVHVELGTATKMFCGCPTAFGAEPNTQVCPVCLSLPGALPVVNSAAVESAIRIGLALNCSITPWGRFARKNYFYPDQPKNYQISQYDEPIATEGYLDVVLDDGSTFRVEIERAHMEEDTGKSTHVGGATGRIEGASHSLLDYNRAGVPLVEIVTKPITGTGERAPEVARAYVTALRDLLKALDVSDVRMDQGSLRCDANVSLMEKTATEFGTRTETKNVNSLKSVEVAVRYEMRRQAAVLQSGGEVVQETRHFQESDGTTSPGRKKETAEDYRYFPEPDLAPVAPDAAWIEELRGTLPELPWLRRARIQADWGVSDEEMRDLVNSGALDLVAATVDAGAPAQAARSWWVSYLAQQANVKGVELTELAITPAQVAAVVALVADGKVNNNGARQIVDGVLAGEGEPADVMAARGLVVEKDDTKLQAAVDEALAANPGIADKIRSGKVQAAGAIVGAVMKATRGQADAARVKELVLAACS</sequence>
<dbReference type="GO" id="GO:0016740">
    <property type="term" value="F:transferase activity"/>
    <property type="evidence" value="ECO:0007669"/>
    <property type="project" value="UniProtKB-KW"/>
</dbReference>
<comment type="similarity">
    <text evidence="1 11">Belongs to the GatB/GatE family. GatB subfamily.</text>
</comment>
<dbReference type="SUPFAM" id="SSF55931">
    <property type="entry name" value="Glutamine synthetase/guanido kinase"/>
    <property type="match status" value="1"/>
</dbReference>
<comment type="function">
    <text evidence="8 11">Allows the formation of correctly charged Asn-tRNA(Asn) or Gln-tRNA(Gln) through the transamidation of misacylated Asp-tRNA(Asn) or Glu-tRNA(Gln) in organisms which lack either or both of asparaginyl-tRNA or glutaminyl-tRNA synthetases. The reaction takes place in the presence of glutamine and ATP through an activated phospho-Asp-tRNA(Asn) or phospho-Glu-tRNA(Gln).</text>
</comment>
<evidence type="ECO:0000256" key="12">
    <source>
        <dbReference type="SAM" id="MobiDB-lite"/>
    </source>
</evidence>
<evidence type="ECO:0000256" key="10">
    <source>
        <dbReference type="ARBA" id="ARBA00047913"/>
    </source>
</evidence>
<evidence type="ECO:0000256" key="8">
    <source>
        <dbReference type="ARBA" id="ARBA00024799"/>
    </source>
</evidence>
<feature type="region of interest" description="Disordered" evidence="12">
    <location>
        <begin position="272"/>
        <end position="294"/>
    </location>
</feature>
<evidence type="ECO:0000256" key="1">
    <source>
        <dbReference type="ARBA" id="ARBA00005306"/>
    </source>
</evidence>
<comment type="catalytic activity">
    <reaction evidence="10 11">
        <text>L-glutamyl-tRNA(Gln) + L-glutamine + ATP + H2O = L-glutaminyl-tRNA(Gln) + L-glutamate + ADP + phosphate + H(+)</text>
        <dbReference type="Rhea" id="RHEA:17521"/>
        <dbReference type="Rhea" id="RHEA-COMP:9681"/>
        <dbReference type="Rhea" id="RHEA-COMP:9684"/>
        <dbReference type="ChEBI" id="CHEBI:15377"/>
        <dbReference type="ChEBI" id="CHEBI:15378"/>
        <dbReference type="ChEBI" id="CHEBI:29985"/>
        <dbReference type="ChEBI" id="CHEBI:30616"/>
        <dbReference type="ChEBI" id="CHEBI:43474"/>
        <dbReference type="ChEBI" id="CHEBI:58359"/>
        <dbReference type="ChEBI" id="CHEBI:78520"/>
        <dbReference type="ChEBI" id="CHEBI:78521"/>
        <dbReference type="ChEBI" id="CHEBI:456216"/>
    </reaction>
</comment>
<comment type="catalytic activity">
    <reaction evidence="9 11">
        <text>L-aspartyl-tRNA(Asn) + L-glutamine + ATP + H2O = L-asparaginyl-tRNA(Asn) + L-glutamate + ADP + phosphate + 2 H(+)</text>
        <dbReference type="Rhea" id="RHEA:14513"/>
        <dbReference type="Rhea" id="RHEA-COMP:9674"/>
        <dbReference type="Rhea" id="RHEA-COMP:9677"/>
        <dbReference type="ChEBI" id="CHEBI:15377"/>
        <dbReference type="ChEBI" id="CHEBI:15378"/>
        <dbReference type="ChEBI" id="CHEBI:29985"/>
        <dbReference type="ChEBI" id="CHEBI:30616"/>
        <dbReference type="ChEBI" id="CHEBI:43474"/>
        <dbReference type="ChEBI" id="CHEBI:58359"/>
        <dbReference type="ChEBI" id="CHEBI:78515"/>
        <dbReference type="ChEBI" id="CHEBI:78516"/>
        <dbReference type="ChEBI" id="CHEBI:456216"/>
    </reaction>
</comment>
<dbReference type="InterPro" id="IPR018027">
    <property type="entry name" value="Asn/Gln_amidotransferase"/>
</dbReference>
<dbReference type="NCBIfam" id="NF004012">
    <property type="entry name" value="PRK05477.1-2"/>
    <property type="match status" value="1"/>
</dbReference>
<gene>
    <name evidence="11" type="primary">gatB</name>
    <name evidence="14" type="ORF">A3K89_07750</name>
</gene>
<dbReference type="FunFam" id="1.10.10.410:FF:000002">
    <property type="entry name" value="Aspartyl/glutamyl-tRNA(Asn/Gln) amidotransferase subunit B"/>
    <property type="match status" value="1"/>
</dbReference>
<dbReference type="SUPFAM" id="SSF89095">
    <property type="entry name" value="GatB/YqeY motif"/>
    <property type="match status" value="1"/>
</dbReference>
<evidence type="ECO:0000313" key="15">
    <source>
        <dbReference type="Proteomes" id="UP000077519"/>
    </source>
</evidence>
<dbReference type="EMBL" id="LVHI01000023">
    <property type="protein sequence ID" value="OAK52676.1"/>
    <property type="molecule type" value="Genomic_DNA"/>
</dbReference>
<dbReference type="EC" id="6.3.5.-" evidence="11"/>
<dbReference type="GO" id="GO:0006412">
    <property type="term" value="P:translation"/>
    <property type="evidence" value="ECO:0007669"/>
    <property type="project" value="UniProtKB-UniRule"/>
</dbReference>
<protein>
    <recommendedName>
        <fullName evidence="3 11">Aspartyl/glutamyl-tRNA(Asn/Gln) amidotransferase subunit B</fullName>
        <shortName evidence="11">Asp/Glu-ADT subunit B</shortName>
        <ecNumber evidence="11">6.3.5.-</ecNumber>
    </recommendedName>
</protein>
<dbReference type="PANTHER" id="PTHR11659:SF0">
    <property type="entry name" value="GLUTAMYL-TRNA(GLN) AMIDOTRANSFERASE SUBUNIT B, MITOCHONDRIAL"/>
    <property type="match status" value="1"/>
</dbReference>
<dbReference type="SMART" id="SM00845">
    <property type="entry name" value="GatB_Yqey"/>
    <property type="match status" value="1"/>
</dbReference>
<dbReference type="InterPro" id="IPR004413">
    <property type="entry name" value="GatB"/>
</dbReference>
<dbReference type="GO" id="GO:0070681">
    <property type="term" value="P:glutaminyl-tRNAGln biosynthesis via transamidation"/>
    <property type="evidence" value="ECO:0007669"/>
    <property type="project" value="TreeGrafter"/>
</dbReference>
<dbReference type="NCBIfam" id="NF004013">
    <property type="entry name" value="PRK05477.1-3"/>
    <property type="match status" value="1"/>
</dbReference>
<dbReference type="GO" id="GO:0050566">
    <property type="term" value="F:asparaginyl-tRNA synthase (glutamine-hydrolyzing) activity"/>
    <property type="evidence" value="ECO:0007669"/>
    <property type="project" value="RHEA"/>
</dbReference>
<dbReference type="InterPro" id="IPR023168">
    <property type="entry name" value="GatB_Yqey_C_2"/>
</dbReference>
<dbReference type="Gene3D" id="1.10.10.410">
    <property type="match status" value="1"/>
</dbReference>
<keyword evidence="7 11" id="KW-0648">Protein biosynthesis</keyword>
<dbReference type="GO" id="GO:0050567">
    <property type="term" value="F:glutaminyl-tRNA synthase (glutamine-hydrolyzing) activity"/>
    <property type="evidence" value="ECO:0007669"/>
    <property type="project" value="UniProtKB-UniRule"/>
</dbReference>
<evidence type="ECO:0000256" key="3">
    <source>
        <dbReference type="ARBA" id="ARBA00016923"/>
    </source>
</evidence>
<comment type="caution">
    <text evidence="14">The sequence shown here is derived from an EMBL/GenBank/DDBJ whole genome shotgun (WGS) entry which is preliminary data.</text>
</comment>
<evidence type="ECO:0000256" key="11">
    <source>
        <dbReference type="HAMAP-Rule" id="MF_00121"/>
    </source>
</evidence>
<evidence type="ECO:0000256" key="4">
    <source>
        <dbReference type="ARBA" id="ARBA00022598"/>
    </source>
</evidence>
<feature type="domain" description="Asn/Gln amidotransferase" evidence="13">
    <location>
        <begin position="353"/>
        <end position="500"/>
    </location>
</feature>
<dbReference type="PROSITE" id="PS01234">
    <property type="entry name" value="GATB"/>
    <property type="match status" value="1"/>
</dbReference>